<organism evidence="1 2">
    <name type="scientific">Fusarium oxysporum NRRL 32931</name>
    <dbReference type="NCBI Taxonomy" id="660029"/>
    <lineage>
        <taxon>Eukaryota</taxon>
        <taxon>Fungi</taxon>
        <taxon>Dikarya</taxon>
        <taxon>Ascomycota</taxon>
        <taxon>Pezizomycotina</taxon>
        <taxon>Sordariomycetes</taxon>
        <taxon>Hypocreomycetidae</taxon>
        <taxon>Hypocreales</taxon>
        <taxon>Nectriaceae</taxon>
        <taxon>Fusarium</taxon>
        <taxon>Fusarium oxysporum species complex</taxon>
    </lineage>
</organism>
<name>W9HEK4_FUSOX</name>
<protein>
    <recommendedName>
        <fullName evidence="3">Transcription factor domain-containing protein</fullName>
    </recommendedName>
</protein>
<dbReference type="AlphaFoldDB" id="W9HEK4"/>
<reference evidence="1 2" key="1">
    <citation type="submission" date="2011-06" db="EMBL/GenBank/DDBJ databases">
        <title>The Genome Sequence of Fusarium oxysporum FOSC 3-a.</title>
        <authorList>
            <consortium name="The Broad Institute Genome Sequencing Platform"/>
            <person name="Ma L.-J."/>
            <person name="Gale L.R."/>
            <person name="Schwartz D.C."/>
            <person name="Zhou S."/>
            <person name="Corby-Kistler H."/>
            <person name="Young S.K."/>
            <person name="Zeng Q."/>
            <person name="Gargeya S."/>
            <person name="Fitzgerald M."/>
            <person name="Haas B."/>
            <person name="Abouelleil A."/>
            <person name="Alvarado L."/>
            <person name="Arachchi H.M."/>
            <person name="Berlin A."/>
            <person name="Brown A."/>
            <person name="Chapman S.B."/>
            <person name="Chen Z."/>
            <person name="Dunbar C."/>
            <person name="Freedman E."/>
            <person name="Gearin G."/>
            <person name="Gellesch M."/>
            <person name="Goldberg J."/>
            <person name="Griggs A."/>
            <person name="Gujja S."/>
            <person name="Heiman D."/>
            <person name="Howarth C."/>
            <person name="Larson L."/>
            <person name="Lui A."/>
            <person name="MacDonald P.J.P."/>
            <person name="Mehta T."/>
            <person name="Montmayeur A."/>
            <person name="Murphy C."/>
            <person name="Neiman D."/>
            <person name="Pearson M."/>
            <person name="Priest M."/>
            <person name="Roberts A."/>
            <person name="Saif S."/>
            <person name="Shea T."/>
            <person name="Shenoy N."/>
            <person name="Sisk P."/>
            <person name="Stolte C."/>
            <person name="Sykes S."/>
            <person name="Wortman J."/>
            <person name="Nusbaum C."/>
            <person name="Birren B."/>
        </authorList>
    </citation>
    <scope>NUCLEOTIDE SEQUENCE [LARGE SCALE GENOMIC DNA]</scope>
    <source>
        <strain evidence="2">FOSC 3-a</strain>
    </source>
</reference>
<proteinExistence type="predicted"/>
<dbReference type="OrthoDB" id="5243040at2759"/>
<dbReference type="Proteomes" id="UP000030753">
    <property type="component" value="Unassembled WGS sequence"/>
</dbReference>
<dbReference type="PANTHER" id="PTHR47785">
    <property type="entry name" value="ZN(II)2CYS6 TRANSCRIPTION FACTOR (EUROFUNG)-RELATED-RELATED"/>
    <property type="match status" value="1"/>
</dbReference>
<evidence type="ECO:0000313" key="2">
    <source>
        <dbReference type="Proteomes" id="UP000030753"/>
    </source>
</evidence>
<evidence type="ECO:0008006" key="3">
    <source>
        <dbReference type="Google" id="ProtNLM"/>
    </source>
</evidence>
<dbReference type="HOGENOM" id="CLU_424545_0_0_1"/>
<accession>W9HEK4</accession>
<dbReference type="InterPro" id="IPR053181">
    <property type="entry name" value="EcdB-like_regulator"/>
</dbReference>
<gene>
    <name evidence="1" type="ORF">FOYG_17409</name>
</gene>
<sequence length="645" mass="72003">MIDFMDEGSSCVLASTKHRYDSFAVQQSIESQTISPLEAIAELSAEDESNLVPTLPSASNSPFADLDCPEPCYRNLASESTQVHVATNGEMNAKPGITVALRDSSASSKQPNWRDLRLDWPSIEELIRPYTKRHTRKLSDHVKSNHAGFSSTVATVATGTGMDQLARLGTPNQTRYRVRASEHSMNPHCWESDICAYVKALTEHILSMHPIVQPVLLHHWVRDFFNHHSILYTSLPASPVEKGMPTSEAGNKRKRGPDLFTTVLPRTGRVDISTHSALALMIIALGKICLHRDKAPSDLHLAESLPYSSLASHRGDISVSTNQGYPSKCPSCPPSADWPWLDGQNEKTRHSSTGGFWRDLGFKVDIEEPLGLGYFAYARNILIHHPGTPNIKNVYVNIFAALYCGQLGRPKDSSAFILKASGILQIIIQPVLEKMRELKQNGQLIQEAEHNQLALVFWTCLMLASDFKTELPSSGLLSYEDSMPYPNMHLLEGFNKRICDGYLAQLFLRKQLNDIYRKISTPKSSAVARHKQPGDLGGMLNAISELRWALPRFAYESNTRNDIPAARVRAKYWGAQVVVYRPFIQQILFSSRLRRNQDGAIIDISPQIIELAKNGIHALRESLEAFHGLEDRGLITPNLFCLAYT</sequence>
<evidence type="ECO:0000313" key="1">
    <source>
        <dbReference type="EMBL" id="EWY79429.1"/>
    </source>
</evidence>
<dbReference type="EMBL" id="JH717867">
    <property type="protein sequence ID" value="EWY79429.1"/>
    <property type="molecule type" value="Genomic_DNA"/>
</dbReference>
<dbReference type="PANTHER" id="PTHR47785:SF4">
    <property type="entry name" value="ZN(II)2CYS6 TRANSCRIPTION FACTOR (EUROFUNG)"/>
    <property type="match status" value="1"/>
</dbReference>